<feature type="transmembrane region" description="Helical" evidence="8">
    <location>
        <begin position="362"/>
        <end position="382"/>
    </location>
</feature>
<feature type="transmembrane region" description="Helical" evidence="8">
    <location>
        <begin position="394"/>
        <end position="425"/>
    </location>
</feature>
<dbReference type="Proteomes" id="UP001551584">
    <property type="component" value="Unassembled WGS sequence"/>
</dbReference>
<dbReference type="Pfam" id="PF00916">
    <property type="entry name" value="Sulfate_transp"/>
    <property type="match status" value="1"/>
</dbReference>
<gene>
    <name evidence="10" type="ORF">AB0D95_11710</name>
</gene>
<keyword evidence="4 8" id="KW-1133">Transmembrane helix</keyword>
<evidence type="ECO:0000256" key="5">
    <source>
        <dbReference type="ARBA" id="ARBA00023136"/>
    </source>
</evidence>
<comment type="subcellular location">
    <subcellularLocation>
        <location evidence="1">Membrane</location>
        <topology evidence="1">Multi-pass membrane protein</topology>
    </subcellularLocation>
</comment>
<evidence type="ECO:0000256" key="1">
    <source>
        <dbReference type="ARBA" id="ARBA00004141"/>
    </source>
</evidence>
<evidence type="ECO:0000259" key="9">
    <source>
        <dbReference type="Pfam" id="PF00916"/>
    </source>
</evidence>
<evidence type="ECO:0000256" key="3">
    <source>
        <dbReference type="ARBA" id="ARBA00022692"/>
    </source>
</evidence>
<evidence type="ECO:0000256" key="4">
    <source>
        <dbReference type="ARBA" id="ARBA00022989"/>
    </source>
</evidence>
<comment type="similarity">
    <text evidence="2">Belongs to the beta-class carbonic anhydrase family.</text>
</comment>
<evidence type="ECO:0000256" key="2">
    <source>
        <dbReference type="ARBA" id="ARBA00006217"/>
    </source>
</evidence>
<feature type="transmembrane region" description="Helical" evidence="8">
    <location>
        <begin position="139"/>
        <end position="163"/>
    </location>
</feature>
<feature type="transmembrane region" description="Helical" evidence="8">
    <location>
        <begin position="38"/>
        <end position="58"/>
    </location>
</feature>
<dbReference type="InterPro" id="IPR011547">
    <property type="entry name" value="SLC26A/SulP_dom"/>
</dbReference>
<feature type="region of interest" description="Disordered" evidence="7">
    <location>
        <begin position="514"/>
        <end position="666"/>
    </location>
</feature>
<feature type="compositionally biased region" description="Basic residues" evidence="7">
    <location>
        <begin position="17"/>
        <end position="28"/>
    </location>
</feature>
<reference evidence="10 11" key="1">
    <citation type="submission" date="2024-06" db="EMBL/GenBank/DDBJ databases">
        <title>The Natural Products Discovery Center: Release of the First 8490 Sequenced Strains for Exploring Actinobacteria Biosynthetic Diversity.</title>
        <authorList>
            <person name="Kalkreuter E."/>
            <person name="Kautsar S.A."/>
            <person name="Yang D."/>
            <person name="Bader C.D."/>
            <person name="Teijaro C.N."/>
            <person name="Fluegel L."/>
            <person name="Davis C.M."/>
            <person name="Simpson J.R."/>
            <person name="Lauterbach L."/>
            <person name="Steele A.D."/>
            <person name="Gui C."/>
            <person name="Meng S."/>
            <person name="Li G."/>
            <person name="Viehrig K."/>
            <person name="Ye F."/>
            <person name="Su P."/>
            <person name="Kiefer A.F."/>
            <person name="Nichols A."/>
            <person name="Cepeda A.J."/>
            <person name="Yan W."/>
            <person name="Fan B."/>
            <person name="Jiang Y."/>
            <person name="Adhikari A."/>
            <person name="Zheng C.-J."/>
            <person name="Schuster L."/>
            <person name="Cowan T.M."/>
            <person name="Smanski M.J."/>
            <person name="Chevrette M.G."/>
            <person name="De Carvalho L.P.S."/>
            <person name="Shen B."/>
        </authorList>
    </citation>
    <scope>NUCLEOTIDE SEQUENCE [LARGE SCALE GENOMIC DNA]</scope>
    <source>
        <strain evidence="10 11">NPDC048117</strain>
    </source>
</reference>
<keyword evidence="3 8" id="KW-0812">Transmembrane</keyword>
<feature type="transmembrane region" description="Helical" evidence="8">
    <location>
        <begin position="105"/>
        <end position="127"/>
    </location>
</feature>
<feature type="compositionally biased region" description="Low complexity" evidence="7">
    <location>
        <begin position="579"/>
        <end position="605"/>
    </location>
</feature>
<feature type="compositionally biased region" description="Low complexity" evidence="7">
    <location>
        <begin position="613"/>
        <end position="624"/>
    </location>
</feature>
<dbReference type="InterPro" id="IPR001902">
    <property type="entry name" value="SLC26A/SulP_fam"/>
</dbReference>
<dbReference type="PANTHER" id="PTHR11814">
    <property type="entry name" value="SULFATE TRANSPORTER"/>
    <property type="match status" value="1"/>
</dbReference>
<evidence type="ECO:0000256" key="6">
    <source>
        <dbReference type="ARBA" id="ARBA00024993"/>
    </source>
</evidence>
<feature type="domain" description="SLC26A/SulP transporter" evidence="9">
    <location>
        <begin position="36"/>
        <end position="398"/>
    </location>
</feature>
<dbReference type="EMBL" id="JBEZNA010000020">
    <property type="protein sequence ID" value="MEU9577917.1"/>
    <property type="molecule type" value="Genomic_DNA"/>
</dbReference>
<protein>
    <submittedName>
        <fullName evidence="10">SulP family inorganic anion transporter</fullName>
    </submittedName>
</protein>
<feature type="transmembrane region" description="Helical" evidence="8">
    <location>
        <begin position="183"/>
        <end position="202"/>
    </location>
</feature>
<dbReference type="InterPro" id="IPR001765">
    <property type="entry name" value="Carbonic_anhydrase"/>
</dbReference>
<feature type="transmembrane region" description="Helical" evidence="8">
    <location>
        <begin position="257"/>
        <end position="282"/>
    </location>
</feature>
<name>A0ABV3ENY7_9ACTN</name>
<feature type="compositionally biased region" description="Basic and acidic residues" evidence="7">
    <location>
        <begin position="7"/>
        <end position="16"/>
    </location>
</feature>
<feature type="compositionally biased region" description="Low complexity" evidence="7">
    <location>
        <begin position="514"/>
        <end position="541"/>
    </location>
</feature>
<evidence type="ECO:0000313" key="10">
    <source>
        <dbReference type="EMBL" id="MEU9577917.1"/>
    </source>
</evidence>
<organism evidence="10 11">
    <name type="scientific">Streptomyces chilikensis</name>
    <dbReference type="NCBI Taxonomy" id="1194079"/>
    <lineage>
        <taxon>Bacteria</taxon>
        <taxon>Bacillati</taxon>
        <taxon>Actinomycetota</taxon>
        <taxon>Actinomycetes</taxon>
        <taxon>Kitasatosporales</taxon>
        <taxon>Streptomycetaceae</taxon>
        <taxon>Streptomyces</taxon>
    </lineage>
</organism>
<dbReference type="Pfam" id="PF00484">
    <property type="entry name" value="Pro_CA"/>
    <property type="match status" value="1"/>
</dbReference>
<dbReference type="SUPFAM" id="SSF53056">
    <property type="entry name" value="beta-carbonic anhydrase, cab"/>
    <property type="match status" value="1"/>
</dbReference>
<dbReference type="InterPro" id="IPR036874">
    <property type="entry name" value="Carbonic_anhydrase_sf"/>
</dbReference>
<dbReference type="Gene3D" id="3.40.1050.10">
    <property type="entry name" value="Carbonic anhydrase"/>
    <property type="match status" value="1"/>
</dbReference>
<accession>A0ABV3ENY7</accession>
<comment type="caution">
    <text evidence="10">The sequence shown here is derived from an EMBL/GenBank/DDBJ whole genome shotgun (WGS) entry which is preliminary data.</text>
</comment>
<keyword evidence="11" id="KW-1185">Reference proteome</keyword>
<feature type="region of interest" description="Disordered" evidence="7">
    <location>
        <begin position="1"/>
        <end position="28"/>
    </location>
</feature>
<evidence type="ECO:0000256" key="7">
    <source>
        <dbReference type="SAM" id="MobiDB-lite"/>
    </source>
</evidence>
<comment type="function">
    <text evidence="6">Catalyzes the reversible hydration of carbon dioxide to form bicarbonate.</text>
</comment>
<dbReference type="SMART" id="SM00947">
    <property type="entry name" value="Pro_CA"/>
    <property type="match status" value="1"/>
</dbReference>
<feature type="transmembrane region" description="Helical" evidence="8">
    <location>
        <begin position="214"/>
        <end position="237"/>
    </location>
</feature>
<evidence type="ECO:0000256" key="8">
    <source>
        <dbReference type="SAM" id="Phobius"/>
    </source>
</evidence>
<dbReference type="RefSeq" id="WP_359271453.1">
    <property type="nucleotide sequence ID" value="NZ_JBEZNA010000020.1"/>
</dbReference>
<feature type="transmembrane region" description="Helical" evidence="8">
    <location>
        <begin position="337"/>
        <end position="356"/>
    </location>
</feature>
<keyword evidence="5 8" id="KW-0472">Membrane</keyword>
<proteinExistence type="inferred from homology"/>
<sequence>MSACVPHRAEAHEAGRIHRPHSPPPGRPRRFRVAPADLSASVTVFLISLPLSLGIALATGAPLQAGLVAAAVGSLVAGRLGGAPLTVSGPTAGLTVVTADLIQQYGWRTTCAVTILAGVTQVALGWLRVARTALAVSPAIVHGMLAGIGVTIAVAQLHIVLGGTPQSSVLDNLRALPAQLADLHPGALAVSALTLVVLLGWSRVPGRAGRILRFVPAALAAMLIATAVALAMGLRLPRVDLPSWSNHALAGLPEGPALPLVAAVLTITLVGGVETLLSAVAVDKIAATRGGAPVPRADLDRELRGQGFANMASGALGGLPVTGVAVRSSANARCGAVSSNSAMLHSVWIAAAALLLVPALELIPLAALASLVMAIGIQMVSIHHIRTVNRHREALVYAVTAVAVTFLGVLEGVGVGIAAAVAVALHRLTHTRITHEVSDGVHHVHVRGQLTFLAVPRLSRVLHLIPEDADAVVALHGSFVDHAAYESLQDWRSSHEAHGGSVRLTGLRTGLAAAGTPTTADAGGDGSGSSSDTGTGSAATAVPDTTPGDGTVPAGGISTPADDTSAPVDGRSAPSGSSAPDTGADVTGTTATPAEVPSTPTTHPAHATRKAGDTTQTDGTTQTDRTTRAGEARGAGEAPTAREAHRTQASTAPDDGPEPPPSDHHLVRGISAFQRDTAPLVRRELARLAREGQRPAQLFLTCADSRLVTSMITSSRPGDLFVVRNVGNLVPPPGEESGDDSVAAAIEYAVDVLRVRSITVCGHSGCGAMQALIDSEPDSDGTPLQRWLRHGLPSLRRMASGSHPPARLAVREPADAVELLCLTNVAQQLAHLKAHASVAQAVQQGRLELNGMYFHVGEAQAYLLTDARNGPVFDRVRETEAERTGADLTGGG</sequence>
<evidence type="ECO:0000313" key="11">
    <source>
        <dbReference type="Proteomes" id="UP001551584"/>
    </source>
</evidence>